<organism evidence="2 3">
    <name type="scientific">Lasiosphaeria miniovina</name>
    <dbReference type="NCBI Taxonomy" id="1954250"/>
    <lineage>
        <taxon>Eukaryota</taxon>
        <taxon>Fungi</taxon>
        <taxon>Dikarya</taxon>
        <taxon>Ascomycota</taxon>
        <taxon>Pezizomycotina</taxon>
        <taxon>Sordariomycetes</taxon>
        <taxon>Sordariomycetidae</taxon>
        <taxon>Sordariales</taxon>
        <taxon>Lasiosphaeriaceae</taxon>
        <taxon>Lasiosphaeria</taxon>
    </lineage>
</organism>
<name>A0AA40EDK4_9PEZI</name>
<proteinExistence type="predicted"/>
<feature type="region of interest" description="Disordered" evidence="1">
    <location>
        <begin position="70"/>
        <end position="98"/>
    </location>
</feature>
<feature type="region of interest" description="Disordered" evidence="1">
    <location>
        <begin position="1"/>
        <end position="46"/>
    </location>
</feature>
<evidence type="ECO:0000256" key="1">
    <source>
        <dbReference type="SAM" id="MobiDB-lite"/>
    </source>
</evidence>
<feature type="region of interest" description="Disordered" evidence="1">
    <location>
        <begin position="204"/>
        <end position="248"/>
    </location>
</feature>
<dbReference type="RefSeq" id="XP_060302398.1">
    <property type="nucleotide sequence ID" value="XM_060444576.1"/>
</dbReference>
<feature type="compositionally biased region" description="Polar residues" evidence="1">
    <location>
        <begin position="70"/>
        <end position="88"/>
    </location>
</feature>
<reference evidence="2" key="1">
    <citation type="submission" date="2023-06" db="EMBL/GenBank/DDBJ databases">
        <title>Genome-scale phylogeny and comparative genomics of the fungal order Sordariales.</title>
        <authorList>
            <consortium name="Lawrence Berkeley National Laboratory"/>
            <person name="Hensen N."/>
            <person name="Bonometti L."/>
            <person name="Westerberg I."/>
            <person name="Brannstrom I.O."/>
            <person name="Guillou S."/>
            <person name="Cros-Aarteil S."/>
            <person name="Calhoun S."/>
            <person name="Haridas S."/>
            <person name="Kuo A."/>
            <person name="Mondo S."/>
            <person name="Pangilinan J."/>
            <person name="Riley R."/>
            <person name="LaButti K."/>
            <person name="Andreopoulos B."/>
            <person name="Lipzen A."/>
            <person name="Chen C."/>
            <person name="Yanf M."/>
            <person name="Daum C."/>
            <person name="Ng V."/>
            <person name="Clum A."/>
            <person name="Steindorff A."/>
            <person name="Ohm R."/>
            <person name="Martin F."/>
            <person name="Silar P."/>
            <person name="Natvig D."/>
            <person name="Lalanne C."/>
            <person name="Gautier V."/>
            <person name="Ament-velasquez S.L."/>
            <person name="Kruys A."/>
            <person name="Hutchinson M.I."/>
            <person name="Powell A.J."/>
            <person name="Barry K."/>
            <person name="Miller A.N."/>
            <person name="Grigoriev I.V."/>
            <person name="Debuchy R."/>
            <person name="Gladieux P."/>
            <person name="Thoren M.H."/>
            <person name="Johannesson H."/>
        </authorList>
    </citation>
    <scope>NUCLEOTIDE SEQUENCE</scope>
    <source>
        <strain evidence="2">SMH2392-1A</strain>
    </source>
</reference>
<evidence type="ECO:0000313" key="2">
    <source>
        <dbReference type="EMBL" id="KAK0733521.1"/>
    </source>
</evidence>
<dbReference type="Proteomes" id="UP001172101">
    <property type="component" value="Unassembled WGS sequence"/>
</dbReference>
<feature type="compositionally biased region" description="Acidic residues" evidence="1">
    <location>
        <begin position="238"/>
        <end position="248"/>
    </location>
</feature>
<dbReference type="EMBL" id="JAUIRO010000001">
    <property type="protein sequence ID" value="KAK0733521.1"/>
    <property type="molecule type" value="Genomic_DNA"/>
</dbReference>
<protein>
    <submittedName>
        <fullName evidence="2">Uncharacterized protein</fullName>
    </submittedName>
</protein>
<keyword evidence="3" id="KW-1185">Reference proteome</keyword>
<dbReference type="Pfam" id="PF20354">
    <property type="entry name" value="DUF6649"/>
    <property type="match status" value="1"/>
</dbReference>
<sequence>MEMDTFGIDHRFPHHHLAAAPPPSPPQQIRRKRRAEAQPESNERLSKRMSLLNLEKSGTKLYVPVENSLAQSATFPTPSSTSQCGNSSTRRKPAPSAQDDAMMQLDNSKYKVYIYNMEDELSSESEAEDGGKLVFLPDIEKHMRSQSILPAHMLAASAGRPDAAELAGKELVLYSVPNSISVPEEQDSVRKAIIEARARAREKQMAHREGYHSVPAPLTQAPAVSPAFPTSGFTPQADGDDQDAMELD</sequence>
<dbReference type="GeneID" id="85327846"/>
<feature type="compositionally biased region" description="Basic and acidic residues" evidence="1">
    <location>
        <begin position="35"/>
        <end position="46"/>
    </location>
</feature>
<evidence type="ECO:0000313" key="3">
    <source>
        <dbReference type="Proteomes" id="UP001172101"/>
    </source>
</evidence>
<accession>A0AA40EDK4</accession>
<gene>
    <name evidence="2" type="ORF">B0T26DRAFT_745556</name>
</gene>
<dbReference type="AlphaFoldDB" id="A0AA40EDK4"/>
<comment type="caution">
    <text evidence="2">The sequence shown here is derived from an EMBL/GenBank/DDBJ whole genome shotgun (WGS) entry which is preliminary data.</text>
</comment>
<dbReference type="InterPro" id="IPR046591">
    <property type="entry name" value="DUF6649"/>
</dbReference>